<reference evidence="1 2" key="1">
    <citation type="submission" date="2017-11" db="EMBL/GenBank/DDBJ databases">
        <title>Taxonomic description and genome sequences of Spirosoma HA7 sp. nov., isolated from pollen microhabitat of Corylus avellana.</title>
        <authorList>
            <person name="Ambika Manirajan B."/>
            <person name="Suarez C."/>
            <person name="Ratering S."/>
            <person name="Geissler-Plaum R."/>
            <person name="Cardinale M."/>
            <person name="Sylvia S."/>
        </authorList>
    </citation>
    <scope>NUCLEOTIDE SEQUENCE [LARGE SCALE GENOMIC DNA]</scope>
    <source>
        <strain evidence="1 2">HA7</strain>
    </source>
</reference>
<gene>
    <name evidence="1" type="ORF">CWM47_36985</name>
</gene>
<evidence type="ECO:0000313" key="2">
    <source>
        <dbReference type="Proteomes" id="UP000232883"/>
    </source>
</evidence>
<organism evidence="1 2">
    <name type="scientific">Spirosoma pollinicola</name>
    <dbReference type="NCBI Taxonomy" id="2057025"/>
    <lineage>
        <taxon>Bacteria</taxon>
        <taxon>Pseudomonadati</taxon>
        <taxon>Bacteroidota</taxon>
        <taxon>Cytophagia</taxon>
        <taxon>Cytophagales</taxon>
        <taxon>Cytophagaceae</taxon>
        <taxon>Spirosoma</taxon>
    </lineage>
</organism>
<proteinExistence type="predicted"/>
<dbReference type="AlphaFoldDB" id="A0A2K8ZAQ0"/>
<evidence type="ECO:0000313" key="1">
    <source>
        <dbReference type="EMBL" id="AUD06948.1"/>
    </source>
</evidence>
<sequence>MVDSRPALVQRDGDIVEIDGTSAVAFSAVQGSYYVSVKHRNHLGVMTASAVPLSVTGTSVDFRTSATGTYRVTTSAINQSQVTVAQGVALWGGNVVYDKSVIYQGTTNDVSAIANQVKGPLNLTGAANYILNGYYTGDVNLDGRTIYQGNSNDVNYIYLNVTKNHPGNATGQNFFVIKEQLP</sequence>
<keyword evidence="2" id="KW-1185">Reference proteome</keyword>
<protein>
    <submittedName>
        <fullName evidence="1">Uncharacterized protein</fullName>
    </submittedName>
</protein>
<name>A0A2K8ZAQ0_9BACT</name>
<dbReference type="KEGG" id="spir:CWM47_36985"/>
<dbReference type="EMBL" id="CP025096">
    <property type="protein sequence ID" value="AUD06948.1"/>
    <property type="molecule type" value="Genomic_DNA"/>
</dbReference>
<accession>A0A2K8ZAQ0</accession>
<dbReference type="Proteomes" id="UP000232883">
    <property type="component" value="Chromosome"/>
</dbReference>